<keyword evidence="1" id="KW-0812">Transmembrane</keyword>
<protein>
    <recommendedName>
        <fullName evidence="4">Peptidase MA superfamily protein</fullName>
    </recommendedName>
</protein>
<evidence type="ECO:0000313" key="3">
    <source>
        <dbReference type="Proteomes" id="UP000569914"/>
    </source>
</evidence>
<accession>A0A7Y9IB01</accession>
<evidence type="ECO:0000256" key="1">
    <source>
        <dbReference type="SAM" id="Phobius"/>
    </source>
</evidence>
<dbReference type="RefSeq" id="WP_179755047.1">
    <property type="nucleotide sequence ID" value="NZ_JACCBU010000001.1"/>
</dbReference>
<keyword evidence="1" id="KW-1133">Transmembrane helix</keyword>
<dbReference type="AlphaFoldDB" id="A0A7Y9IB01"/>
<dbReference type="Proteomes" id="UP000569914">
    <property type="component" value="Unassembled WGS sequence"/>
</dbReference>
<reference evidence="2 3" key="1">
    <citation type="submission" date="2020-07" db="EMBL/GenBank/DDBJ databases">
        <title>Sequencing the genomes of 1000 actinobacteria strains.</title>
        <authorList>
            <person name="Klenk H.-P."/>
        </authorList>
    </citation>
    <scope>NUCLEOTIDE SEQUENCE [LARGE SCALE GENOMIC DNA]</scope>
    <source>
        <strain evidence="2 3">DSM 22083</strain>
    </source>
</reference>
<sequence>MADRPVRRLRFVVPAVLFSLIIIGTIFVVVRWPSVAALACPGCYGLQALRPEVYGERDLPPGQRDKIIEITTEARSKITEFYGTPVSRPRILACSTADCYRRIGGGPEAGVAILNRGLMLSPRGLTPVIAAHELSHVEFRQRTGGAAVPQWFDEGLAVLVSDDERYLRPDGAADRCLVPPDGPLPESLGDWLAAASADERTYARAACAVERWARHRGGPAAITALADRLAQGESFPEASR</sequence>
<keyword evidence="3" id="KW-1185">Reference proteome</keyword>
<gene>
    <name evidence="2" type="ORF">BKA15_004838</name>
</gene>
<evidence type="ECO:0008006" key="4">
    <source>
        <dbReference type="Google" id="ProtNLM"/>
    </source>
</evidence>
<organism evidence="2 3">
    <name type="scientific">Microlunatus parietis</name>
    <dbReference type="NCBI Taxonomy" id="682979"/>
    <lineage>
        <taxon>Bacteria</taxon>
        <taxon>Bacillati</taxon>
        <taxon>Actinomycetota</taxon>
        <taxon>Actinomycetes</taxon>
        <taxon>Propionibacteriales</taxon>
        <taxon>Propionibacteriaceae</taxon>
        <taxon>Microlunatus</taxon>
    </lineage>
</organism>
<name>A0A7Y9IB01_9ACTN</name>
<keyword evidence="1" id="KW-0472">Membrane</keyword>
<proteinExistence type="predicted"/>
<evidence type="ECO:0000313" key="2">
    <source>
        <dbReference type="EMBL" id="NYE73509.1"/>
    </source>
</evidence>
<comment type="caution">
    <text evidence="2">The sequence shown here is derived from an EMBL/GenBank/DDBJ whole genome shotgun (WGS) entry which is preliminary data.</text>
</comment>
<dbReference type="EMBL" id="JACCBU010000001">
    <property type="protein sequence ID" value="NYE73509.1"/>
    <property type="molecule type" value="Genomic_DNA"/>
</dbReference>
<feature type="transmembrane region" description="Helical" evidence="1">
    <location>
        <begin position="12"/>
        <end position="32"/>
    </location>
</feature>